<evidence type="ECO:0000256" key="1">
    <source>
        <dbReference type="SAM" id="Phobius"/>
    </source>
</evidence>
<keyword evidence="1" id="KW-1133">Transmembrane helix</keyword>
<feature type="transmembrane region" description="Helical" evidence="1">
    <location>
        <begin position="21"/>
        <end position="40"/>
    </location>
</feature>
<feature type="transmembrane region" description="Helical" evidence="1">
    <location>
        <begin position="46"/>
        <end position="64"/>
    </location>
</feature>
<accession>A0A6J6ZRN8</accession>
<organism evidence="2">
    <name type="scientific">freshwater metagenome</name>
    <dbReference type="NCBI Taxonomy" id="449393"/>
    <lineage>
        <taxon>unclassified sequences</taxon>
        <taxon>metagenomes</taxon>
        <taxon>ecological metagenomes</taxon>
    </lineage>
</organism>
<gene>
    <name evidence="2" type="ORF">UFOPK3162_00531</name>
</gene>
<reference evidence="2" key="1">
    <citation type="submission" date="2020-05" db="EMBL/GenBank/DDBJ databases">
        <authorList>
            <person name="Chiriac C."/>
            <person name="Salcher M."/>
            <person name="Ghai R."/>
            <person name="Kavagutti S V."/>
        </authorList>
    </citation>
    <scope>NUCLEOTIDE SEQUENCE</scope>
</reference>
<name>A0A6J6ZRN8_9ZZZZ</name>
<feature type="transmembrane region" description="Helical" evidence="1">
    <location>
        <begin position="99"/>
        <end position="122"/>
    </location>
</feature>
<dbReference type="EMBL" id="CAFABB010000089">
    <property type="protein sequence ID" value="CAB4822068.1"/>
    <property type="molecule type" value="Genomic_DNA"/>
</dbReference>
<proteinExistence type="predicted"/>
<dbReference type="AlphaFoldDB" id="A0A6J6ZRN8"/>
<keyword evidence="1" id="KW-0472">Membrane</keyword>
<evidence type="ECO:0000313" key="2">
    <source>
        <dbReference type="EMBL" id="CAB4822068.1"/>
    </source>
</evidence>
<keyword evidence="1" id="KW-0812">Transmembrane</keyword>
<sequence>MSEKDLIKLWNQTRSQIITAQMQPVLVLIAAFVLSTLGYFDKATDSAKYFALVVIAVTGILTTINQYAAIREGESICEELSKLAKIGPLAKKIAGSKNFVSLTAALIVVADIAVFVFAYMAIFGM</sequence>
<protein>
    <submittedName>
        <fullName evidence="2">Unannotated protein</fullName>
    </submittedName>
</protein>